<proteinExistence type="predicted"/>
<dbReference type="Proteomes" id="UP000229044">
    <property type="component" value="Unassembled WGS sequence"/>
</dbReference>
<evidence type="ECO:0000256" key="1">
    <source>
        <dbReference type="SAM" id="Phobius"/>
    </source>
</evidence>
<reference evidence="2 3" key="1">
    <citation type="submission" date="2017-09" db="EMBL/GenBank/DDBJ databases">
        <title>The draft genome sequences of Marinobacter guineae M3B.</title>
        <authorList>
            <person name="Cao J."/>
        </authorList>
    </citation>
    <scope>NUCLEOTIDE SEQUENCE [LARGE SCALE GENOMIC DNA]</scope>
    <source>
        <strain evidence="2 3">M3B</strain>
    </source>
</reference>
<keyword evidence="1" id="KW-0472">Membrane</keyword>
<protein>
    <submittedName>
        <fullName evidence="2">Uncharacterized protein</fullName>
    </submittedName>
</protein>
<accession>A0A2G1VCZ2</accession>
<name>A0A2G1VCZ2_9GAMM</name>
<dbReference type="EMBL" id="NTFI01000005">
    <property type="protein sequence ID" value="PHQ24594.1"/>
    <property type="molecule type" value="Genomic_DNA"/>
</dbReference>
<gene>
    <name evidence="2" type="ORF">CLH62_17035</name>
</gene>
<feature type="transmembrane region" description="Helical" evidence="1">
    <location>
        <begin position="52"/>
        <end position="70"/>
    </location>
</feature>
<comment type="caution">
    <text evidence="2">The sequence shown here is derived from an EMBL/GenBank/DDBJ whole genome shotgun (WGS) entry which is preliminary data.</text>
</comment>
<keyword evidence="3" id="KW-1185">Reference proteome</keyword>
<evidence type="ECO:0000313" key="3">
    <source>
        <dbReference type="Proteomes" id="UP000229044"/>
    </source>
</evidence>
<feature type="transmembrane region" description="Helical" evidence="1">
    <location>
        <begin position="76"/>
        <end position="95"/>
    </location>
</feature>
<sequence>MSVAPLPPDIDTLRGFNSYTTFDNSRTIIQIRWELPAECVSRLYRIMNSRHTFSVFLAAVFVPAALAFAAASLKAAALSILVFWACLGIFFYPSINDYLKDRNRRGRD</sequence>
<evidence type="ECO:0000313" key="2">
    <source>
        <dbReference type="EMBL" id="PHQ24594.1"/>
    </source>
</evidence>
<keyword evidence="1" id="KW-1133">Transmembrane helix</keyword>
<keyword evidence="1" id="KW-0812">Transmembrane</keyword>
<dbReference type="AlphaFoldDB" id="A0A2G1VCZ2"/>
<organism evidence="2 3">
    <name type="scientific">Marinobacter guineae</name>
    <dbReference type="NCBI Taxonomy" id="432303"/>
    <lineage>
        <taxon>Bacteria</taxon>
        <taxon>Pseudomonadati</taxon>
        <taxon>Pseudomonadota</taxon>
        <taxon>Gammaproteobacteria</taxon>
        <taxon>Pseudomonadales</taxon>
        <taxon>Marinobacteraceae</taxon>
        <taxon>Marinobacter</taxon>
    </lineage>
</organism>